<proteinExistence type="predicted"/>
<dbReference type="AlphaFoldDB" id="A0A0C9NDT7"/>
<reference evidence="1 2" key="1">
    <citation type="submission" date="2014-08" db="EMBL/GenBank/DDBJ databases">
        <title>Whole genome shotgun sequence of Sphingomonas paucimobilis NBRC 13935.</title>
        <authorList>
            <person name="Hosoyama A."/>
            <person name="Hashimoto M."/>
            <person name="Hosoyama Y."/>
            <person name="Noguchi M."/>
            <person name="Uohara A."/>
            <person name="Ohji S."/>
            <person name="Katano-Makiyama Y."/>
            <person name="Ichikawa N."/>
            <person name="Kimura A."/>
            <person name="Yamazoe A."/>
            <person name="Fujita N."/>
        </authorList>
    </citation>
    <scope>NUCLEOTIDE SEQUENCE [LARGE SCALE GENOMIC DNA]</scope>
    <source>
        <strain evidence="1 2">NBRC 13935</strain>
    </source>
</reference>
<organism evidence="1 2">
    <name type="scientific">Sphingomonas paucimobilis NBRC 13935</name>
    <dbReference type="NCBI Taxonomy" id="1219050"/>
    <lineage>
        <taxon>Bacteria</taxon>
        <taxon>Pseudomonadati</taxon>
        <taxon>Pseudomonadota</taxon>
        <taxon>Alphaproteobacteria</taxon>
        <taxon>Sphingomonadales</taxon>
        <taxon>Sphingomonadaceae</taxon>
        <taxon>Sphingomonas</taxon>
    </lineage>
</organism>
<dbReference type="Proteomes" id="UP000032025">
    <property type="component" value="Unassembled WGS sequence"/>
</dbReference>
<keyword evidence="2" id="KW-1185">Reference proteome</keyword>
<dbReference type="EMBL" id="BBJS01000041">
    <property type="protein sequence ID" value="GAN14437.1"/>
    <property type="molecule type" value="Genomic_DNA"/>
</dbReference>
<evidence type="ECO:0000313" key="2">
    <source>
        <dbReference type="Proteomes" id="UP000032025"/>
    </source>
</evidence>
<name>A0A0C9NDT7_SPHPI</name>
<evidence type="ECO:0000313" key="1">
    <source>
        <dbReference type="EMBL" id="GAN14437.1"/>
    </source>
</evidence>
<sequence>MNPIPIGRLSVDAATGGARGMAGYGRCLGPAVDEVAVPTIGLVAAAQDTSTATHGYSAVPHAESGVALKGLRRLVMRVI</sequence>
<comment type="caution">
    <text evidence="1">The sequence shown here is derived from an EMBL/GenBank/DDBJ whole genome shotgun (WGS) entry which is preliminary data.</text>
</comment>
<protein>
    <submittedName>
        <fullName evidence="1">DNA, contig: SP641</fullName>
    </submittedName>
</protein>
<accession>A0A0C9NDT7</accession>
<gene>
    <name evidence="1" type="ORF">SP6_41_00060</name>
</gene>